<evidence type="ECO:0000256" key="1">
    <source>
        <dbReference type="SAM" id="MobiDB-lite"/>
    </source>
</evidence>
<keyword evidence="3" id="KW-1185">Reference proteome</keyword>
<dbReference type="AlphaFoldDB" id="A0A428SB64"/>
<protein>
    <recommendedName>
        <fullName evidence="4">Transcription factor domain-containing protein</fullName>
    </recommendedName>
</protein>
<dbReference type="CDD" id="cd12148">
    <property type="entry name" value="fungal_TF_MHR"/>
    <property type="match status" value="1"/>
</dbReference>
<accession>A0A428SB64</accession>
<gene>
    <name evidence="2" type="ORF">CEP51_002485</name>
</gene>
<dbReference type="EMBL" id="NKCL01000036">
    <property type="protein sequence ID" value="RSL87009.1"/>
    <property type="molecule type" value="Genomic_DNA"/>
</dbReference>
<proteinExistence type="predicted"/>
<sequence>MVVASAFYTDSRETFNLYENTDLEYPDSSSLSIRTLHSRAIQQLTGKAQLAHRVAGQASLSALDLRPYDETTLSNYPPLEAQLLRINFWHLLTSSDHTAAALGTRPYLLHEALFDPDLTVNPSPQEPAPVLDYGRFENSPHLEKQVLDGFYMGCRMGHIAAKLMWALRSYSREPRDDRYEDDGSGVASVSDLPDM</sequence>
<name>A0A428SB64_9HYPO</name>
<reference evidence="2 3" key="1">
    <citation type="submission" date="2017-06" db="EMBL/GenBank/DDBJ databases">
        <title>Comparative genomic analysis of Ambrosia Fusariam Clade fungi.</title>
        <authorList>
            <person name="Stajich J.E."/>
            <person name="Carrillo J."/>
            <person name="Kijimoto T."/>
            <person name="Eskalen A."/>
            <person name="O'Donnell K."/>
            <person name="Kasson M."/>
        </authorList>
    </citation>
    <scope>NUCLEOTIDE SEQUENCE [LARGE SCALE GENOMIC DNA]</scope>
    <source>
        <strain evidence="2 3">NRRL62606</strain>
    </source>
</reference>
<evidence type="ECO:0008006" key="4">
    <source>
        <dbReference type="Google" id="ProtNLM"/>
    </source>
</evidence>
<feature type="region of interest" description="Disordered" evidence="1">
    <location>
        <begin position="174"/>
        <end position="195"/>
    </location>
</feature>
<dbReference type="Proteomes" id="UP000287972">
    <property type="component" value="Unassembled WGS sequence"/>
</dbReference>
<evidence type="ECO:0000313" key="3">
    <source>
        <dbReference type="Proteomes" id="UP000287972"/>
    </source>
</evidence>
<evidence type="ECO:0000313" key="2">
    <source>
        <dbReference type="EMBL" id="RSL87009.1"/>
    </source>
</evidence>
<organism evidence="2 3">
    <name type="scientific">Fusarium floridanum</name>
    <dbReference type="NCBI Taxonomy" id="1325733"/>
    <lineage>
        <taxon>Eukaryota</taxon>
        <taxon>Fungi</taxon>
        <taxon>Dikarya</taxon>
        <taxon>Ascomycota</taxon>
        <taxon>Pezizomycotina</taxon>
        <taxon>Sordariomycetes</taxon>
        <taxon>Hypocreomycetidae</taxon>
        <taxon>Hypocreales</taxon>
        <taxon>Nectriaceae</taxon>
        <taxon>Fusarium</taxon>
        <taxon>Fusarium solani species complex</taxon>
    </lineage>
</organism>
<comment type="caution">
    <text evidence="2">The sequence shown here is derived from an EMBL/GenBank/DDBJ whole genome shotgun (WGS) entry which is preliminary data.</text>
</comment>